<dbReference type="Gene3D" id="3.30.565.10">
    <property type="entry name" value="Histidine kinase-like ATPase, C-terminal domain"/>
    <property type="match status" value="1"/>
</dbReference>
<dbReference type="InterPro" id="IPR003594">
    <property type="entry name" value="HATPase_dom"/>
</dbReference>
<dbReference type="SUPFAM" id="SSF55781">
    <property type="entry name" value="GAF domain-like"/>
    <property type="match status" value="1"/>
</dbReference>
<dbReference type="InterPro" id="IPR003018">
    <property type="entry name" value="GAF"/>
</dbReference>
<accession>A0A437QBU7</accession>
<dbReference type="OrthoDB" id="2521613at2"/>
<dbReference type="PROSITE" id="PS50109">
    <property type="entry name" value="HIS_KIN"/>
    <property type="match status" value="1"/>
</dbReference>
<dbReference type="SUPFAM" id="SSF55874">
    <property type="entry name" value="ATPase domain of HSP90 chaperone/DNA topoisomerase II/histidine kinase"/>
    <property type="match status" value="1"/>
</dbReference>
<dbReference type="Pfam" id="PF01590">
    <property type="entry name" value="GAF"/>
    <property type="match status" value="1"/>
</dbReference>
<dbReference type="EMBL" id="SACS01000031">
    <property type="protein sequence ID" value="RVU32024.1"/>
    <property type="molecule type" value="Genomic_DNA"/>
</dbReference>
<dbReference type="AlphaFoldDB" id="A0A437QBU7"/>
<evidence type="ECO:0000256" key="1">
    <source>
        <dbReference type="ARBA" id="ARBA00000085"/>
    </source>
</evidence>
<dbReference type="InterPro" id="IPR005467">
    <property type="entry name" value="His_kinase_dom"/>
</dbReference>
<dbReference type="EC" id="2.7.13.3" evidence="2"/>
<evidence type="ECO:0000259" key="3">
    <source>
        <dbReference type="PROSITE" id="PS50109"/>
    </source>
</evidence>
<dbReference type="Proteomes" id="UP000283077">
    <property type="component" value="Unassembled WGS sequence"/>
</dbReference>
<dbReference type="PANTHER" id="PTHR43065:SF42">
    <property type="entry name" value="TWO-COMPONENT SENSOR PPRA"/>
    <property type="match status" value="1"/>
</dbReference>
<feature type="domain" description="Histidine kinase" evidence="3">
    <location>
        <begin position="221"/>
        <end position="451"/>
    </location>
</feature>
<protein>
    <recommendedName>
        <fullName evidence="2">histidine kinase</fullName>
        <ecNumber evidence="2">2.7.13.3</ecNumber>
    </recommendedName>
</protein>
<dbReference type="Gene3D" id="3.30.450.40">
    <property type="match status" value="1"/>
</dbReference>
<dbReference type="Pfam" id="PF02518">
    <property type="entry name" value="HATPase_c"/>
    <property type="match status" value="1"/>
</dbReference>
<keyword evidence="4" id="KW-0808">Transferase</keyword>
<dbReference type="InterPro" id="IPR036890">
    <property type="entry name" value="HATPase_C_sf"/>
</dbReference>
<dbReference type="SMART" id="SM00387">
    <property type="entry name" value="HATPase_c"/>
    <property type="match status" value="1"/>
</dbReference>
<dbReference type="PANTHER" id="PTHR43065">
    <property type="entry name" value="SENSOR HISTIDINE KINASE"/>
    <property type="match status" value="1"/>
</dbReference>
<dbReference type="GO" id="GO:0004673">
    <property type="term" value="F:protein histidine kinase activity"/>
    <property type="evidence" value="ECO:0007669"/>
    <property type="project" value="UniProtKB-EC"/>
</dbReference>
<comment type="caution">
    <text evidence="4">The sequence shown here is derived from an EMBL/GenBank/DDBJ whole genome shotgun (WGS) entry which is preliminary data.</text>
</comment>
<keyword evidence="5" id="KW-1185">Reference proteome</keyword>
<comment type="catalytic activity">
    <reaction evidence="1">
        <text>ATP + protein L-histidine = ADP + protein N-phospho-L-histidine.</text>
        <dbReference type="EC" id="2.7.13.3"/>
    </reaction>
</comment>
<sequence length="451" mass="50224">MDPLETILLEVSRSHAIDSGAFDDAVHLILQSLQRGLVVRRVSLWFYGADGQSMVCHTLLDAGTVHQEPLQLLATQYPQYFTALRSERAIVADDAHTNPYTQEFSAGYLPLYQISSMLDLPIRHLGKMIGIICCEHAGAARQWQATEVRFAGGLADQIGRALNAQQFLQLQLQLEQLNSELEQRVEQRSEQLRVSDQDLEKAHQQILDQARLATLGGIVAGVAHEVSSPLGVALLAGTNVQDLFADLQQKTADRSLTSRMWDDYVLRISEGQQILLSNLQRAQRLMDQFKATAACQTKAQSSSVQFLELVQNLLASLTPVTKQQKVQFELNIDDKLQLVTAADVWLQILTNLVLNSCHHAFVGIMQPKIYISAAFNADQEFEFCYRDNGIGMDDSTKARVFEPFFTTRAREGGTGLGMSIIRQLVSDKLQGQLELHSASNDGFRLVIRCLA</sequence>
<dbReference type="RefSeq" id="WP_127700987.1">
    <property type="nucleotide sequence ID" value="NZ_SACS01000031.1"/>
</dbReference>
<evidence type="ECO:0000313" key="5">
    <source>
        <dbReference type="Proteomes" id="UP000283077"/>
    </source>
</evidence>
<name>A0A437QBU7_9GAMM</name>
<dbReference type="SMART" id="SM00065">
    <property type="entry name" value="GAF"/>
    <property type="match status" value="1"/>
</dbReference>
<organism evidence="4 5">
    <name type="scientific">Rheinheimera riviphila</name>
    <dbReference type="NCBI Taxonomy" id="1834037"/>
    <lineage>
        <taxon>Bacteria</taxon>
        <taxon>Pseudomonadati</taxon>
        <taxon>Pseudomonadota</taxon>
        <taxon>Gammaproteobacteria</taxon>
        <taxon>Chromatiales</taxon>
        <taxon>Chromatiaceae</taxon>
        <taxon>Rheinheimera</taxon>
    </lineage>
</organism>
<evidence type="ECO:0000313" key="4">
    <source>
        <dbReference type="EMBL" id="RVU32024.1"/>
    </source>
</evidence>
<evidence type="ECO:0000256" key="2">
    <source>
        <dbReference type="ARBA" id="ARBA00012438"/>
    </source>
</evidence>
<gene>
    <name evidence="4" type="ORF">EOE67_19115</name>
</gene>
<dbReference type="InterPro" id="IPR029016">
    <property type="entry name" value="GAF-like_dom_sf"/>
</dbReference>
<reference evidence="4 5" key="1">
    <citation type="submission" date="2019-01" db="EMBL/GenBank/DDBJ databases">
        <authorList>
            <person name="Chen W.-M."/>
        </authorList>
    </citation>
    <scope>NUCLEOTIDE SEQUENCE [LARGE SCALE GENOMIC DNA]</scope>
    <source>
        <strain evidence="4 5">KYPC3</strain>
    </source>
</reference>
<dbReference type="Gene3D" id="1.10.287.130">
    <property type="match status" value="1"/>
</dbReference>
<keyword evidence="4" id="KW-0418">Kinase</keyword>
<dbReference type="InterPro" id="IPR004358">
    <property type="entry name" value="Sig_transdc_His_kin-like_C"/>
</dbReference>
<dbReference type="PRINTS" id="PR00344">
    <property type="entry name" value="BCTRLSENSOR"/>
</dbReference>
<proteinExistence type="predicted"/>